<dbReference type="Pfam" id="PF00633">
    <property type="entry name" value="HHH"/>
    <property type="match status" value="1"/>
</dbReference>
<feature type="binding site" evidence="10">
    <location>
        <position position="208"/>
    </location>
    <ligand>
        <name>[4Fe-4S] cluster</name>
        <dbReference type="ChEBI" id="CHEBI:49883"/>
    </ligand>
</feature>
<dbReference type="Proteomes" id="UP001501666">
    <property type="component" value="Unassembled WGS sequence"/>
</dbReference>
<dbReference type="InterPro" id="IPR003265">
    <property type="entry name" value="HhH-GPD_domain"/>
</dbReference>
<keyword evidence="13" id="KW-1185">Reference proteome</keyword>
<feature type="binding site" evidence="10">
    <location>
        <position position="199"/>
    </location>
    <ligand>
        <name>[4Fe-4S] cluster</name>
        <dbReference type="ChEBI" id="CHEBI:49883"/>
    </ligand>
</feature>
<comment type="caution">
    <text evidence="12">The sequence shown here is derived from an EMBL/GenBank/DDBJ whole genome shotgun (WGS) entry which is preliminary data.</text>
</comment>
<evidence type="ECO:0000313" key="12">
    <source>
        <dbReference type="EMBL" id="GAA2656521.1"/>
    </source>
</evidence>
<protein>
    <recommendedName>
        <fullName evidence="10">Endonuclease III</fullName>
        <ecNumber evidence="10">4.2.99.18</ecNumber>
    </recommendedName>
    <alternativeName>
        <fullName evidence="10">DNA-(apurinic or apyrimidinic site) lyase</fullName>
    </alternativeName>
</protein>
<dbReference type="NCBIfam" id="TIGR01083">
    <property type="entry name" value="nth"/>
    <property type="match status" value="1"/>
</dbReference>
<dbReference type="PIRSF" id="PIRSF001435">
    <property type="entry name" value="Nth"/>
    <property type="match status" value="1"/>
</dbReference>
<dbReference type="Pfam" id="PF10576">
    <property type="entry name" value="EndIII_4Fe-2S"/>
    <property type="match status" value="1"/>
</dbReference>
<keyword evidence="6 10" id="KW-0408">Iron</keyword>
<dbReference type="SMART" id="SM00525">
    <property type="entry name" value="FES"/>
    <property type="match status" value="1"/>
</dbReference>
<comment type="function">
    <text evidence="10">DNA repair enzyme that has both DNA N-glycosylase activity and AP-lyase activity. The DNA N-glycosylase activity releases various damaged pyrimidines from DNA by cleaving the N-glycosidic bond, leaving an AP (apurinic/apyrimidinic) site. The AP-lyase activity cleaves the phosphodiester bond 3' to the AP site by a beta-elimination, leaving a 3'-terminal unsaturated sugar and a product with a terminal 5'-phosphate.</text>
</comment>
<dbReference type="EMBL" id="BAAATE010000005">
    <property type="protein sequence ID" value="GAA2656521.1"/>
    <property type="molecule type" value="Genomic_DNA"/>
</dbReference>
<evidence type="ECO:0000313" key="13">
    <source>
        <dbReference type="Proteomes" id="UP001501666"/>
    </source>
</evidence>
<keyword evidence="5 10" id="KW-0378">Hydrolase</keyword>
<feature type="domain" description="HhH-GPD" evidence="11">
    <location>
        <begin position="43"/>
        <end position="190"/>
    </location>
</feature>
<evidence type="ECO:0000256" key="8">
    <source>
        <dbReference type="ARBA" id="ARBA00023204"/>
    </source>
</evidence>
<dbReference type="InterPro" id="IPR004036">
    <property type="entry name" value="Endonuclease-III-like_CS2"/>
</dbReference>
<dbReference type="CDD" id="cd00056">
    <property type="entry name" value="ENDO3c"/>
    <property type="match status" value="1"/>
</dbReference>
<proteinExistence type="inferred from homology"/>
<keyword evidence="9 10" id="KW-0326">Glycosidase</keyword>
<dbReference type="InterPro" id="IPR003651">
    <property type="entry name" value="Endonuclease3_FeS-loop_motif"/>
</dbReference>
<evidence type="ECO:0000259" key="11">
    <source>
        <dbReference type="SMART" id="SM00478"/>
    </source>
</evidence>
<evidence type="ECO:0000256" key="1">
    <source>
        <dbReference type="ARBA" id="ARBA00008343"/>
    </source>
</evidence>
<evidence type="ECO:0000256" key="2">
    <source>
        <dbReference type="ARBA" id="ARBA00022485"/>
    </source>
</evidence>
<comment type="catalytic activity">
    <reaction evidence="10">
        <text>2'-deoxyribonucleotide-(2'-deoxyribose 5'-phosphate)-2'-deoxyribonucleotide-DNA = a 3'-end 2'-deoxyribonucleotide-(2,3-dehydro-2,3-deoxyribose 5'-phosphate)-DNA + a 5'-end 5'-phospho-2'-deoxyribonucleoside-DNA + H(+)</text>
        <dbReference type="Rhea" id="RHEA:66592"/>
        <dbReference type="Rhea" id="RHEA-COMP:13180"/>
        <dbReference type="Rhea" id="RHEA-COMP:16897"/>
        <dbReference type="Rhea" id="RHEA-COMP:17067"/>
        <dbReference type="ChEBI" id="CHEBI:15378"/>
        <dbReference type="ChEBI" id="CHEBI:136412"/>
        <dbReference type="ChEBI" id="CHEBI:157695"/>
        <dbReference type="ChEBI" id="CHEBI:167181"/>
        <dbReference type="EC" id="4.2.99.18"/>
    </reaction>
</comment>
<dbReference type="Gene3D" id="1.10.340.30">
    <property type="entry name" value="Hypothetical protein, domain 2"/>
    <property type="match status" value="1"/>
</dbReference>
<reference evidence="13" key="1">
    <citation type="journal article" date="2019" name="Int. J. Syst. Evol. Microbiol.">
        <title>The Global Catalogue of Microorganisms (GCM) 10K type strain sequencing project: providing services to taxonomists for standard genome sequencing and annotation.</title>
        <authorList>
            <consortium name="The Broad Institute Genomics Platform"/>
            <consortium name="The Broad Institute Genome Sequencing Center for Infectious Disease"/>
            <person name="Wu L."/>
            <person name="Ma J."/>
        </authorList>
    </citation>
    <scope>NUCLEOTIDE SEQUENCE [LARGE SCALE GENOMIC DNA]</scope>
    <source>
        <strain evidence="13">JCM 6835</strain>
    </source>
</reference>
<dbReference type="Gene3D" id="1.10.1670.10">
    <property type="entry name" value="Helix-hairpin-Helix base-excision DNA repair enzymes (C-terminal)"/>
    <property type="match status" value="1"/>
</dbReference>
<gene>
    <name evidence="10 12" type="primary">nth</name>
    <name evidence="12" type="ORF">GCM10010412_026590</name>
</gene>
<dbReference type="PROSITE" id="PS01155">
    <property type="entry name" value="ENDONUCLEASE_III_2"/>
    <property type="match status" value="1"/>
</dbReference>
<feature type="binding site" evidence="10">
    <location>
        <position position="192"/>
    </location>
    <ligand>
        <name>[4Fe-4S] cluster</name>
        <dbReference type="ChEBI" id="CHEBI:49883"/>
    </ligand>
</feature>
<dbReference type="SUPFAM" id="SSF48150">
    <property type="entry name" value="DNA-glycosylase"/>
    <property type="match status" value="1"/>
</dbReference>
<keyword evidence="10" id="KW-0238">DNA-binding</keyword>
<evidence type="ECO:0000256" key="9">
    <source>
        <dbReference type="ARBA" id="ARBA00023295"/>
    </source>
</evidence>
<evidence type="ECO:0000256" key="3">
    <source>
        <dbReference type="ARBA" id="ARBA00022723"/>
    </source>
</evidence>
<keyword evidence="2 10" id="KW-0004">4Fe-4S</keyword>
<comment type="cofactor">
    <cofactor evidence="10">
        <name>[4Fe-4S] cluster</name>
        <dbReference type="ChEBI" id="CHEBI:49883"/>
    </cofactor>
    <text evidence="10">Binds 1 [4Fe-4S] cluster.</text>
</comment>
<dbReference type="InterPro" id="IPR011257">
    <property type="entry name" value="DNA_glycosylase"/>
</dbReference>
<keyword evidence="8 10" id="KW-0234">DNA repair</keyword>
<dbReference type="RefSeq" id="WP_346146248.1">
    <property type="nucleotide sequence ID" value="NZ_BAAATE010000005.1"/>
</dbReference>
<dbReference type="InterPro" id="IPR000445">
    <property type="entry name" value="HhH_motif"/>
</dbReference>
<keyword evidence="3 10" id="KW-0479">Metal-binding</keyword>
<keyword evidence="12" id="KW-0540">Nuclease</keyword>
<name>A0ABP6E238_9ACTN</name>
<dbReference type="EC" id="4.2.99.18" evidence="10"/>
<dbReference type="InterPro" id="IPR023170">
    <property type="entry name" value="HhH_base_excis_C"/>
</dbReference>
<organism evidence="12 13">
    <name type="scientific">Nonomuraea recticatena</name>
    <dbReference type="NCBI Taxonomy" id="46178"/>
    <lineage>
        <taxon>Bacteria</taxon>
        <taxon>Bacillati</taxon>
        <taxon>Actinomycetota</taxon>
        <taxon>Actinomycetes</taxon>
        <taxon>Streptosporangiales</taxon>
        <taxon>Streptosporangiaceae</taxon>
        <taxon>Nonomuraea</taxon>
    </lineage>
</organism>
<feature type="binding site" evidence="10">
    <location>
        <position position="202"/>
    </location>
    <ligand>
        <name>[4Fe-4S] cluster</name>
        <dbReference type="ChEBI" id="CHEBI:49883"/>
    </ligand>
</feature>
<keyword evidence="7 10" id="KW-0411">Iron-sulfur</keyword>
<keyword evidence="12" id="KW-0255">Endonuclease</keyword>
<dbReference type="InterPro" id="IPR005759">
    <property type="entry name" value="Nth"/>
</dbReference>
<comment type="similarity">
    <text evidence="1 10">Belongs to the Nth/MutY family.</text>
</comment>
<dbReference type="PANTHER" id="PTHR10359">
    <property type="entry name" value="A/G-SPECIFIC ADENINE GLYCOSYLASE/ENDONUCLEASE III"/>
    <property type="match status" value="1"/>
</dbReference>
<evidence type="ECO:0000256" key="7">
    <source>
        <dbReference type="ARBA" id="ARBA00023014"/>
    </source>
</evidence>
<evidence type="ECO:0000256" key="4">
    <source>
        <dbReference type="ARBA" id="ARBA00022763"/>
    </source>
</evidence>
<keyword evidence="10" id="KW-0456">Lyase</keyword>
<evidence type="ECO:0000256" key="10">
    <source>
        <dbReference type="HAMAP-Rule" id="MF_00942"/>
    </source>
</evidence>
<keyword evidence="4 10" id="KW-0227">DNA damage</keyword>
<dbReference type="GO" id="GO:0004519">
    <property type="term" value="F:endonuclease activity"/>
    <property type="evidence" value="ECO:0007669"/>
    <property type="project" value="UniProtKB-KW"/>
</dbReference>
<evidence type="ECO:0000256" key="5">
    <source>
        <dbReference type="ARBA" id="ARBA00022801"/>
    </source>
</evidence>
<dbReference type="PANTHER" id="PTHR10359:SF18">
    <property type="entry name" value="ENDONUCLEASE III"/>
    <property type="match status" value="1"/>
</dbReference>
<dbReference type="HAMAP" id="MF_00942">
    <property type="entry name" value="Nth"/>
    <property type="match status" value="1"/>
</dbReference>
<dbReference type="Pfam" id="PF00730">
    <property type="entry name" value="HhH-GPD"/>
    <property type="match status" value="1"/>
</dbReference>
<accession>A0ABP6E238</accession>
<evidence type="ECO:0000256" key="6">
    <source>
        <dbReference type="ARBA" id="ARBA00023004"/>
    </source>
</evidence>
<sequence>METRLALVRRARRMNRILAETYPDAHCELDFTNPLELLVATILSAQCTDKRVNMVTPTLFAKYPTVEDYAAADPSEMEGIIKSTGFFRAKTNSIIGMAQAVSAKHGGVVPRRLTDLVALPGVGRKTANVVLGNAFGVPGLTVDTHFQRLVRRFGWTDETDPVKIERVVGELIPKREWTVFSHRVIWHGRRICHARTPACGVCPLAALCPSYGTGPTEAAKAAKLVRPGPFS</sequence>
<dbReference type="SMART" id="SM00478">
    <property type="entry name" value="ENDO3c"/>
    <property type="match status" value="1"/>
</dbReference>